<dbReference type="InterPro" id="IPR003959">
    <property type="entry name" value="ATPase_AAA_core"/>
</dbReference>
<evidence type="ECO:0000256" key="3">
    <source>
        <dbReference type="ARBA" id="ARBA00022490"/>
    </source>
</evidence>
<dbReference type="GO" id="GO:0005524">
    <property type="term" value="F:ATP binding"/>
    <property type="evidence" value="ECO:0007669"/>
    <property type="project" value="UniProtKB-KW"/>
</dbReference>
<dbReference type="InterPro" id="IPR049078">
    <property type="entry name" value="T7SS_EccA1-like_N"/>
</dbReference>
<feature type="domain" description="AAA+ ATPase" evidence="6">
    <location>
        <begin position="325"/>
        <end position="464"/>
    </location>
</feature>
<evidence type="ECO:0000259" key="6">
    <source>
        <dbReference type="SMART" id="SM00382"/>
    </source>
</evidence>
<dbReference type="PRINTS" id="PR00819">
    <property type="entry name" value="CBXCFQXSUPER"/>
</dbReference>
<proteinExistence type="inferred from homology"/>
<dbReference type="SUPFAM" id="SSF52540">
    <property type="entry name" value="P-loop containing nucleoside triphosphate hydrolases"/>
    <property type="match status" value="1"/>
</dbReference>
<accession>A0A7I7WS47</accession>
<dbReference type="GO" id="GO:0005737">
    <property type="term" value="C:cytoplasm"/>
    <property type="evidence" value="ECO:0007669"/>
    <property type="project" value="UniProtKB-SubCell"/>
</dbReference>
<comment type="similarity">
    <text evidence="2">Belongs to the CbxX/CfxQ family.</text>
</comment>
<dbReference type="CDD" id="cd00009">
    <property type="entry name" value="AAA"/>
    <property type="match status" value="1"/>
</dbReference>
<dbReference type="FunFam" id="3.40.50.300:FF:000216">
    <property type="entry name" value="Type VII secretion ATPase EccA"/>
    <property type="match status" value="1"/>
</dbReference>
<dbReference type="SMART" id="SM00382">
    <property type="entry name" value="AAA"/>
    <property type="match status" value="1"/>
</dbReference>
<dbReference type="InterPro" id="IPR027417">
    <property type="entry name" value="P-loop_NTPase"/>
</dbReference>
<evidence type="ECO:0000256" key="4">
    <source>
        <dbReference type="ARBA" id="ARBA00022741"/>
    </source>
</evidence>
<dbReference type="Gene3D" id="1.25.40.10">
    <property type="entry name" value="Tetratricopeptide repeat domain"/>
    <property type="match status" value="1"/>
</dbReference>
<dbReference type="EMBL" id="AP022608">
    <property type="protein sequence ID" value="BBZ20344.1"/>
    <property type="molecule type" value="Genomic_DNA"/>
</dbReference>
<protein>
    <submittedName>
        <fullName evidence="7">ESX-3 secretion system protein EccA3</fullName>
    </submittedName>
</protein>
<dbReference type="InterPro" id="IPR011990">
    <property type="entry name" value="TPR-like_helical_dom_sf"/>
</dbReference>
<dbReference type="InterPro" id="IPR000641">
    <property type="entry name" value="CbxX/CfxQ"/>
</dbReference>
<evidence type="ECO:0000256" key="5">
    <source>
        <dbReference type="ARBA" id="ARBA00022840"/>
    </source>
</evidence>
<evidence type="ECO:0000256" key="2">
    <source>
        <dbReference type="ARBA" id="ARBA00010378"/>
    </source>
</evidence>
<dbReference type="KEGG" id="mgad:MGAD_46790"/>
<reference evidence="7 8" key="1">
    <citation type="journal article" date="2019" name="Emerg. Microbes Infect.">
        <title>Comprehensive subspecies identification of 175 nontuberculous mycobacteria species based on 7547 genomic profiles.</title>
        <authorList>
            <person name="Matsumoto Y."/>
            <person name="Kinjo T."/>
            <person name="Motooka D."/>
            <person name="Nabeya D."/>
            <person name="Jung N."/>
            <person name="Uechi K."/>
            <person name="Horii T."/>
            <person name="Iida T."/>
            <person name="Fujita J."/>
            <person name="Nakamura S."/>
        </authorList>
    </citation>
    <scope>NUCLEOTIDE SEQUENCE [LARGE SCALE GENOMIC DNA]</scope>
    <source>
        <strain evidence="7 8">JCM 12688</strain>
    </source>
</reference>
<comment type="subcellular location">
    <subcellularLocation>
        <location evidence="1">Cytoplasm</location>
    </subcellularLocation>
</comment>
<dbReference type="GO" id="GO:0016887">
    <property type="term" value="F:ATP hydrolysis activity"/>
    <property type="evidence" value="ECO:0007669"/>
    <property type="project" value="InterPro"/>
</dbReference>
<keyword evidence="5" id="KW-0067">ATP-binding</keyword>
<dbReference type="Pfam" id="PF00004">
    <property type="entry name" value="AAA"/>
    <property type="match status" value="1"/>
</dbReference>
<dbReference type="Pfam" id="PF21545">
    <property type="entry name" value="T7SS_EccA1_N"/>
    <property type="match status" value="1"/>
</dbReference>
<evidence type="ECO:0000313" key="7">
    <source>
        <dbReference type="EMBL" id="BBZ20344.1"/>
    </source>
</evidence>
<dbReference type="Gene3D" id="1.10.8.60">
    <property type="match status" value="1"/>
</dbReference>
<dbReference type="NCBIfam" id="TIGR03922">
    <property type="entry name" value="T7SS_EccA"/>
    <property type="match status" value="1"/>
</dbReference>
<dbReference type="InterPro" id="IPR041627">
    <property type="entry name" value="AAA_lid_6"/>
</dbReference>
<dbReference type="PANTHER" id="PTHR43392">
    <property type="entry name" value="AAA-TYPE ATPASE FAMILY PROTEIN / ANKYRIN REPEAT FAMILY PROTEIN"/>
    <property type="match status" value="1"/>
</dbReference>
<dbReference type="InterPro" id="IPR050773">
    <property type="entry name" value="CbxX/CfxQ_RuBisCO_ESX"/>
</dbReference>
<sequence length="576" mass="63215">MSVHDRRRPPDLSAARSGFAELTRIAREQCDAWTGLAAAGDTSARVIEAVWQTVKSAGVLQREVDLADGDLGFDYDTGLYLQFAASTPDDFALAYAVTLCDVGDYAGADKLVDPLIARRPSWVEARWVRVAMYYRTERWSDVVRLLTPIVNDAKLDARYAHAVRIALGTSLARLGMFAPALSYLEDPSGPVAVAAVDGALARALSLRAQGEDLDAADVLAELYAANPENEEVETAITDTSYGIVPTTAARIEARTDPWDPETEPTETDFVDPGAKERKAHLLIEAEAELAEFIGLEEVKYQVARLKSSVAMAIRRQERGLTVANRTNHLVFAGPPGTGKTTIARVVAKIYCGLGILKKETVREVHRADLIGQHIGETEAKTNGIIDSALDGVLFLDEAYALVSTGAKNDFGLVAIDTLLARMENDRERLVVIVAGYRKDLDAFLDTNEGLRSRFTRSIDFPSYSPHELVEIAMRMAEKRDSVFEPAALQHMETLFGQLASVTTPDANGVERRNLDIAGNGRFVRNLVERSEEEREFRLDHSDTDDFTDDELMTITDQDVTRSAIPLLRGLGLSVSE</sequence>
<gene>
    <name evidence="7" type="primary">eccA3</name>
    <name evidence="7" type="ORF">MGAD_46790</name>
</gene>
<organism evidence="7 8">
    <name type="scientific">Mycolicibacterium gadium</name>
    <name type="common">Mycobacterium gadium</name>
    <dbReference type="NCBI Taxonomy" id="1794"/>
    <lineage>
        <taxon>Bacteria</taxon>
        <taxon>Bacillati</taxon>
        <taxon>Actinomycetota</taxon>
        <taxon>Actinomycetes</taxon>
        <taxon>Mycobacteriales</taxon>
        <taxon>Mycobacteriaceae</taxon>
        <taxon>Mycolicibacterium</taxon>
    </lineage>
</organism>
<keyword evidence="4" id="KW-0547">Nucleotide-binding</keyword>
<name>A0A7I7WS47_MYCGU</name>
<keyword evidence="3" id="KW-0963">Cytoplasm</keyword>
<dbReference type="PANTHER" id="PTHR43392:SF2">
    <property type="entry name" value="AAA-TYPE ATPASE FAMILY PROTEIN _ ANKYRIN REPEAT FAMILY PROTEIN"/>
    <property type="match status" value="1"/>
</dbReference>
<dbReference type="Proteomes" id="UP000466187">
    <property type="component" value="Chromosome"/>
</dbReference>
<evidence type="ECO:0000256" key="1">
    <source>
        <dbReference type="ARBA" id="ARBA00004496"/>
    </source>
</evidence>
<dbReference type="AlphaFoldDB" id="A0A7I7WS47"/>
<dbReference type="InterPro" id="IPR003593">
    <property type="entry name" value="AAA+_ATPase"/>
</dbReference>
<evidence type="ECO:0000313" key="8">
    <source>
        <dbReference type="Proteomes" id="UP000466187"/>
    </source>
</evidence>
<dbReference type="Gene3D" id="3.40.50.300">
    <property type="entry name" value="P-loop containing nucleotide triphosphate hydrolases"/>
    <property type="match status" value="1"/>
</dbReference>
<dbReference type="Pfam" id="PF17866">
    <property type="entry name" value="AAA_lid_6"/>
    <property type="match status" value="1"/>
</dbReference>
<dbReference type="InterPro" id="IPR023835">
    <property type="entry name" value="T7SS_EccA"/>
</dbReference>